<organism evidence="1 2">
    <name type="scientific">Nocardia niwae</name>
    <dbReference type="NCBI Taxonomy" id="626084"/>
    <lineage>
        <taxon>Bacteria</taxon>
        <taxon>Bacillati</taxon>
        <taxon>Actinomycetota</taxon>
        <taxon>Actinomycetes</taxon>
        <taxon>Mycobacteriales</taxon>
        <taxon>Nocardiaceae</taxon>
        <taxon>Nocardia</taxon>
    </lineage>
</organism>
<accession>A0ABV2X9T9</accession>
<keyword evidence="2" id="KW-1185">Reference proteome</keyword>
<sequence length="166" mass="17645">MDTPDHPVVAVALDALVAADRGLTPISAIVRDEIAAVVIDGERGRYIVFAHPDGDQWTTHGTTFGAPRPSGPRHAHTLPWEPLQRLGARFRSATADRTGEGWFAVIGRAAQDAMSLSVVSCMEEQVVAIGADGLAFAVVRAIGSEQPRVTVITRDGRRFAVGPRAA</sequence>
<dbReference type="EMBL" id="JBEYBR010000026">
    <property type="protein sequence ID" value="MEU2122655.1"/>
    <property type="molecule type" value="Genomic_DNA"/>
</dbReference>
<reference evidence="1 2" key="1">
    <citation type="submission" date="2024-06" db="EMBL/GenBank/DDBJ databases">
        <title>The Natural Products Discovery Center: Release of the First 8490 Sequenced Strains for Exploring Actinobacteria Biosynthetic Diversity.</title>
        <authorList>
            <person name="Kalkreuter E."/>
            <person name="Kautsar S.A."/>
            <person name="Yang D."/>
            <person name="Bader C.D."/>
            <person name="Teijaro C.N."/>
            <person name="Fluegel L."/>
            <person name="Davis C.M."/>
            <person name="Simpson J.R."/>
            <person name="Lauterbach L."/>
            <person name="Steele A.D."/>
            <person name="Gui C."/>
            <person name="Meng S."/>
            <person name="Li G."/>
            <person name="Viehrig K."/>
            <person name="Ye F."/>
            <person name="Su P."/>
            <person name="Kiefer A.F."/>
            <person name="Nichols A."/>
            <person name="Cepeda A.J."/>
            <person name="Yan W."/>
            <person name="Fan B."/>
            <person name="Jiang Y."/>
            <person name="Adhikari A."/>
            <person name="Zheng C.-J."/>
            <person name="Schuster L."/>
            <person name="Cowan T.M."/>
            <person name="Smanski M.J."/>
            <person name="Chevrette M.G."/>
            <person name="De Carvalho L.P.S."/>
            <person name="Shen B."/>
        </authorList>
    </citation>
    <scope>NUCLEOTIDE SEQUENCE [LARGE SCALE GENOMIC DNA]</scope>
    <source>
        <strain evidence="1 2">NPDC019434</strain>
    </source>
</reference>
<dbReference type="Proteomes" id="UP001550535">
    <property type="component" value="Unassembled WGS sequence"/>
</dbReference>
<name>A0ABV2X9T9_9NOCA</name>
<gene>
    <name evidence="1" type="ORF">ABZ507_12640</name>
</gene>
<evidence type="ECO:0000313" key="1">
    <source>
        <dbReference type="EMBL" id="MEU2122655.1"/>
    </source>
</evidence>
<comment type="caution">
    <text evidence="1">The sequence shown here is derived from an EMBL/GenBank/DDBJ whole genome shotgun (WGS) entry which is preliminary data.</text>
</comment>
<evidence type="ECO:0000313" key="2">
    <source>
        <dbReference type="Proteomes" id="UP001550535"/>
    </source>
</evidence>
<protein>
    <submittedName>
        <fullName evidence="1">Uncharacterized protein</fullName>
    </submittedName>
</protein>
<proteinExistence type="predicted"/>
<dbReference type="RefSeq" id="WP_357809027.1">
    <property type="nucleotide sequence ID" value="NZ_JBEYBM010000024.1"/>
</dbReference>